<gene>
    <name evidence="4" type="ORF">GW7_21131</name>
</gene>
<feature type="region of interest" description="Disordered" evidence="2">
    <location>
        <begin position="59"/>
        <end position="125"/>
    </location>
</feature>
<dbReference type="PANTHER" id="PTHR22879">
    <property type="entry name" value="NUT FAMILY MEMBER 1"/>
    <property type="match status" value="1"/>
</dbReference>
<dbReference type="InParanoid" id="G5BZ46"/>
<name>G5BZ46_HETGA</name>
<feature type="region of interest" description="Disordered" evidence="2">
    <location>
        <begin position="371"/>
        <end position="411"/>
    </location>
</feature>
<feature type="compositionally biased region" description="Basic and acidic residues" evidence="2">
    <location>
        <begin position="255"/>
        <end position="265"/>
    </location>
</feature>
<reference evidence="4 5" key="1">
    <citation type="journal article" date="2011" name="Nature">
        <title>Genome sequencing reveals insights into physiology and longevity of the naked mole rat.</title>
        <authorList>
            <person name="Kim E.B."/>
            <person name="Fang X."/>
            <person name="Fushan A.A."/>
            <person name="Huang Z."/>
            <person name="Lobanov A.V."/>
            <person name="Han L."/>
            <person name="Marino S.M."/>
            <person name="Sun X."/>
            <person name="Turanov A.A."/>
            <person name="Yang P."/>
            <person name="Yim S.H."/>
            <person name="Zhao X."/>
            <person name="Kasaikina M.V."/>
            <person name="Stoletzki N."/>
            <person name="Peng C."/>
            <person name="Polak P."/>
            <person name="Xiong Z."/>
            <person name="Kiezun A."/>
            <person name="Zhu Y."/>
            <person name="Chen Y."/>
            <person name="Kryukov G.V."/>
            <person name="Zhang Q."/>
            <person name="Peshkin L."/>
            <person name="Yang L."/>
            <person name="Bronson R.T."/>
            <person name="Buffenstein R."/>
            <person name="Wang B."/>
            <person name="Han C."/>
            <person name="Li Q."/>
            <person name="Chen L."/>
            <person name="Zhao W."/>
            <person name="Sunyaev S.R."/>
            <person name="Park T.J."/>
            <person name="Zhang G."/>
            <person name="Wang J."/>
            <person name="Gladyshev V.N."/>
        </authorList>
    </citation>
    <scope>NUCLEOTIDE SEQUENCE [LARGE SCALE GENOMIC DNA]</scope>
</reference>
<dbReference type="Proteomes" id="UP000006813">
    <property type="component" value="Unassembled WGS sequence"/>
</dbReference>
<feature type="domain" description="Nuclear Testis protein N-terminal" evidence="3">
    <location>
        <begin position="12"/>
        <end position="465"/>
    </location>
</feature>
<organism evidence="4 5">
    <name type="scientific">Heterocephalus glaber</name>
    <name type="common">Naked mole rat</name>
    <dbReference type="NCBI Taxonomy" id="10181"/>
    <lineage>
        <taxon>Eukaryota</taxon>
        <taxon>Metazoa</taxon>
        <taxon>Chordata</taxon>
        <taxon>Craniata</taxon>
        <taxon>Vertebrata</taxon>
        <taxon>Euteleostomi</taxon>
        <taxon>Mammalia</taxon>
        <taxon>Eutheria</taxon>
        <taxon>Euarchontoglires</taxon>
        <taxon>Glires</taxon>
        <taxon>Rodentia</taxon>
        <taxon>Hystricomorpha</taxon>
        <taxon>Bathyergidae</taxon>
        <taxon>Heterocephalus</taxon>
    </lineage>
</organism>
<dbReference type="Pfam" id="PF12881">
    <property type="entry name" value="NUT"/>
    <property type="match status" value="1"/>
</dbReference>
<comment type="similarity">
    <text evidence="1">Belongs to the NUT family.</text>
</comment>
<evidence type="ECO:0000259" key="3">
    <source>
        <dbReference type="Pfam" id="PF12881"/>
    </source>
</evidence>
<evidence type="ECO:0000256" key="1">
    <source>
        <dbReference type="ARBA" id="ARBA00010586"/>
    </source>
</evidence>
<feature type="compositionally biased region" description="Pro residues" evidence="2">
    <location>
        <begin position="69"/>
        <end position="83"/>
    </location>
</feature>
<evidence type="ECO:0000313" key="4">
    <source>
        <dbReference type="EMBL" id="EHB14557.1"/>
    </source>
</evidence>
<dbReference type="FunCoup" id="G5BZ46">
    <property type="interactions" value="2"/>
</dbReference>
<feature type="compositionally biased region" description="Basic residues" evidence="2">
    <location>
        <begin position="448"/>
        <end position="468"/>
    </location>
</feature>
<dbReference type="PANTHER" id="PTHR22879:SF14">
    <property type="entry name" value="NUT FAMILY MEMBER 2A-RELATED"/>
    <property type="match status" value="1"/>
</dbReference>
<feature type="region of interest" description="Disordered" evidence="2">
    <location>
        <begin position="236"/>
        <end position="354"/>
    </location>
</feature>
<sequence length="468" mass="50954">MGCAAVSNGACHPTMSMEKGLRIGVREWDRTSTYDRMTFYEVAKEFMEFEAAEKMEHPGLQLTGGLPGQPIPAAPRPEPPRPPVTNIVQQPVCVPRQADSKAQAACPPAPKSQQPPETKAPDEIPPEDMKEYMEIMAWLEEHHLLVIEEPEKNQEEKQDQEDNDLYPDLLSYCEELCSQEDFVDKVEDIINPKFLEEIESTDVETDIILAVSEVLEEEHALTVEQLVEKRLLESKTKGGVCGPPSQGASRSAVHRGAEPDDCDPKRRVHKETRPAPKASRGRKRRRATEEELPGPEVPAGLRRRRRPAPRRASGPSALPQDLAPRGALGFGGASPTGVPCEPASSLGEEDEDFSSLSFLLASPRQLLPWAWPPTPEPGVGLPCPAGPARQASLPQGGSLGSDLPPSAGSKERVLTEGIAPVGKVSCPGPSCQVSGGQDLAQGLVPCPRPKKRRRNKLGSQKRRKTCLP</sequence>
<proteinExistence type="inferred from homology"/>
<dbReference type="InterPro" id="IPR024310">
    <property type="entry name" value="NUT"/>
</dbReference>
<dbReference type="EMBL" id="JH172520">
    <property type="protein sequence ID" value="EHB14557.1"/>
    <property type="molecule type" value="Genomic_DNA"/>
</dbReference>
<accession>G5BZ46</accession>
<feature type="compositionally biased region" description="Low complexity" evidence="2">
    <location>
        <begin position="310"/>
        <end position="319"/>
    </location>
</feature>
<evidence type="ECO:0000256" key="2">
    <source>
        <dbReference type="SAM" id="MobiDB-lite"/>
    </source>
</evidence>
<feature type="region of interest" description="Disordered" evidence="2">
    <location>
        <begin position="430"/>
        <end position="468"/>
    </location>
</feature>
<dbReference type="InterPro" id="IPR024309">
    <property type="entry name" value="NUT_N"/>
</dbReference>
<dbReference type="AlphaFoldDB" id="G5BZ46"/>
<evidence type="ECO:0000313" key="5">
    <source>
        <dbReference type="Proteomes" id="UP000006813"/>
    </source>
</evidence>
<dbReference type="eggNOG" id="KOG0478">
    <property type="taxonomic scope" value="Eukaryota"/>
</dbReference>
<protein>
    <submittedName>
        <fullName evidence="4">Protein FAM22D</fullName>
    </submittedName>
</protein>
<dbReference type="STRING" id="10181.G5BZ46"/>